<dbReference type="InterPro" id="IPR003591">
    <property type="entry name" value="Leu-rich_rpt_typical-subtyp"/>
</dbReference>
<feature type="chain" id="PRO_5043755058" evidence="4">
    <location>
        <begin position="22"/>
        <end position="260"/>
    </location>
</feature>
<keyword evidence="3" id="KW-0677">Repeat</keyword>
<name>A0AAW1U290_9CUCU</name>
<dbReference type="InterPro" id="IPR001611">
    <property type="entry name" value="Leu-rich_rpt"/>
</dbReference>
<organism evidence="5 6">
    <name type="scientific">Henosepilachna vigintioctopunctata</name>
    <dbReference type="NCBI Taxonomy" id="420089"/>
    <lineage>
        <taxon>Eukaryota</taxon>
        <taxon>Metazoa</taxon>
        <taxon>Ecdysozoa</taxon>
        <taxon>Arthropoda</taxon>
        <taxon>Hexapoda</taxon>
        <taxon>Insecta</taxon>
        <taxon>Pterygota</taxon>
        <taxon>Neoptera</taxon>
        <taxon>Endopterygota</taxon>
        <taxon>Coleoptera</taxon>
        <taxon>Polyphaga</taxon>
        <taxon>Cucujiformia</taxon>
        <taxon>Coccinelloidea</taxon>
        <taxon>Coccinellidae</taxon>
        <taxon>Epilachninae</taxon>
        <taxon>Epilachnini</taxon>
        <taxon>Henosepilachna</taxon>
    </lineage>
</organism>
<dbReference type="InterPro" id="IPR050328">
    <property type="entry name" value="Dev_Immune_Receptor"/>
</dbReference>
<feature type="signal peptide" evidence="4">
    <location>
        <begin position="1"/>
        <end position="21"/>
    </location>
</feature>
<gene>
    <name evidence="5" type="ORF">WA026_020154</name>
</gene>
<evidence type="ECO:0000256" key="2">
    <source>
        <dbReference type="ARBA" id="ARBA00022729"/>
    </source>
</evidence>
<reference evidence="5 6" key="1">
    <citation type="submission" date="2023-03" db="EMBL/GenBank/DDBJ databases">
        <title>Genome insight into feeding habits of ladybird beetles.</title>
        <authorList>
            <person name="Li H.-S."/>
            <person name="Huang Y.-H."/>
            <person name="Pang H."/>
        </authorList>
    </citation>
    <scope>NUCLEOTIDE SEQUENCE [LARGE SCALE GENOMIC DNA]</scope>
    <source>
        <strain evidence="5">SYSU_2023b</strain>
        <tissue evidence="5">Whole body</tissue>
    </source>
</reference>
<protein>
    <submittedName>
        <fullName evidence="5">Uncharacterized protein</fullName>
    </submittedName>
</protein>
<dbReference type="SUPFAM" id="SSF52058">
    <property type="entry name" value="L domain-like"/>
    <property type="match status" value="1"/>
</dbReference>
<evidence type="ECO:0000256" key="1">
    <source>
        <dbReference type="ARBA" id="ARBA00022614"/>
    </source>
</evidence>
<dbReference type="GO" id="GO:0005615">
    <property type="term" value="C:extracellular space"/>
    <property type="evidence" value="ECO:0007669"/>
    <property type="project" value="TreeGrafter"/>
</dbReference>
<dbReference type="Pfam" id="PF13855">
    <property type="entry name" value="LRR_8"/>
    <property type="match status" value="2"/>
</dbReference>
<dbReference type="PANTHER" id="PTHR24373:SF370">
    <property type="entry name" value="FISH-LIPS, ISOFORM E"/>
    <property type="match status" value="1"/>
</dbReference>
<dbReference type="InterPro" id="IPR032675">
    <property type="entry name" value="LRR_dom_sf"/>
</dbReference>
<dbReference type="Gene3D" id="3.80.10.10">
    <property type="entry name" value="Ribonuclease Inhibitor"/>
    <property type="match status" value="1"/>
</dbReference>
<evidence type="ECO:0000313" key="6">
    <source>
        <dbReference type="Proteomes" id="UP001431783"/>
    </source>
</evidence>
<evidence type="ECO:0000313" key="5">
    <source>
        <dbReference type="EMBL" id="KAK9877931.1"/>
    </source>
</evidence>
<dbReference type="GO" id="GO:0031012">
    <property type="term" value="C:extracellular matrix"/>
    <property type="evidence" value="ECO:0007669"/>
    <property type="project" value="TreeGrafter"/>
</dbReference>
<keyword evidence="2 4" id="KW-0732">Signal</keyword>
<keyword evidence="6" id="KW-1185">Reference proteome</keyword>
<evidence type="ECO:0000256" key="3">
    <source>
        <dbReference type="ARBA" id="ARBA00022737"/>
    </source>
</evidence>
<evidence type="ECO:0000256" key="4">
    <source>
        <dbReference type="SAM" id="SignalP"/>
    </source>
</evidence>
<keyword evidence="1" id="KW-0433">Leucine-rich repeat</keyword>
<proteinExistence type="predicted"/>
<sequence>MDICGATFVILLFNFDRMVSSTTENTMATSSKFEGYPDKLKMTGKQLQEIPEGHISVRILDLAYNHLSYLPMNGFKNKSFKNITSLDLHQNRINNVSSSAFFGLKILTEVDISSNQITALDSYTFEYNRKLKKLDLSNNRIQFTKSEVFLVSTSINTLILSNNNIDQLYELTFVGLKYLTNLVLDDNCLNTIHSNSLKPLIGIEFLSLAQTNVVSLKTTMFTRIPRILNIESTPLAKKFDPPLTRIKKSQVATLLEAESN</sequence>
<dbReference type="PANTHER" id="PTHR24373">
    <property type="entry name" value="SLIT RELATED LEUCINE-RICH REPEAT NEURONAL PROTEIN"/>
    <property type="match status" value="1"/>
</dbReference>
<dbReference type="Proteomes" id="UP001431783">
    <property type="component" value="Unassembled WGS sequence"/>
</dbReference>
<accession>A0AAW1U290</accession>
<dbReference type="SMART" id="SM00369">
    <property type="entry name" value="LRR_TYP"/>
    <property type="match status" value="5"/>
</dbReference>
<dbReference type="EMBL" id="JARQZJ010000044">
    <property type="protein sequence ID" value="KAK9877931.1"/>
    <property type="molecule type" value="Genomic_DNA"/>
</dbReference>
<dbReference type="PROSITE" id="PS51450">
    <property type="entry name" value="LRR"/>
    <property type="match status" value="1"/>
</dbReference>
<dbReference type="AlphaFoldDB" id="A0AAW1U290"/>
<comment type="caution">
    <text evidence="5">The sequence shown here is derived from an EMBL/GenBank/DDBJ whole genome shotgun (WGS) entry which is preliminary data.</text>
</comment>